<dbReference type="InterPro" id="IPR012341">
    <property type="entry name" value="6hp_glycosidase-like_sf"/>
</dbReference>
<keyword evidence="6" id="KW-0119">Carbohydrate metabolism</keyword>
<dbReference type="EC" id="3.2.1.4" evidence="3"/>
<organism evidence="10 11">
    <name type="scientific">Flemingia macrophylla</name>
    <dbReference type="NCBI Taxonomy" id="520843"/>
    <lineage>
        <taxon>Eukaryota</taxon>
        <taxon>Viridiplantae</taxon>
        <taxon>Streptophyta</taxon>
        <taxon>Embryophyta</taxon>
        <taxon>Tracheophyta</taxon>
        <taxon>Spermatophyta</taxon>
        <taxon>Magnoliopsida</taxon>
        <taxon>eudicotyledons</taxon>
        <taxon>Gunneridae</taxon>
        <taxon>Pentapetalae</taxon>
        <taxon>rosids</taxon>
        <taxon>fabids</taxon>
        <taxon>Fabales</taxon>
        <taxon>Fabaceae</taxon>
        <taxon>Papilionoideae</taxon>
        <taxon>50 kb inversion clade</taxon>
        <taxon>NPAAA clade</taxon>
        <taxon>indigoferoid/millettioid clade</taxon>
        <taxon>Phaseoleae</taxon>
        <taxon>Flemingia</taxon>
    </lineage>
</organism>
<evidence type="ECO:0000313" key="10">
    <source>
        <dbReference type="EMBL" id="KAL2347060.1"/>
    </source>
</evidence>
<dbReference type="GO" id="GO:0030245">
    <property type="term" value="P:cellulose catabolic process"/>
    <property type="evidence" value="ECO:0007669"/>
    <property type="project" value="UniProtKB-KW"/>
</dbReference>
<keyword evidence="7" id="KW-0326">Glycosidase</keyword>
<evidence type="ECO:0000259" key="9">
    <source>
        <dbReference type="Pfam" id="PF00759"/>
    </source>
</evidence>
<keyword evidence="11" id="KW-1185">Reference proteome</keyword>
<evidence type="ECO:0000256" key="7">
    <source>
        <dbReference type="ARBA" id="ARBA00023295"/>
    </source>
</evidence>
<proteinExistence type="inferred from homology"/>
<keyword evidence="5" id="KW-0136">Cellulose degradation</keyword>
<dbReference type="InterPro" id="IPR008928">
    <property type="entry name" value="6-hairpin_glycosidase_sf"/>
</dbReference>
<evidence type="ECO:0000256" key="8">
    <source>
        <dbReference type="ARBA" id="ARBA00023326"/>
    </source>
</evidence>
<dbReference type="EMBL" id="JBGMDY010000001">
    <property type="protein sequence ID" value="KAL2347060.1"/>
    <property type="molecule type" value="Genomic_DNA"/>
</dbReference>
<dbReference type="Proteomes" id="UP001603857">
    <property type="component" value="Unassembled WGS sequence"/>
</dbReference>
<evidence type="ECO:0000256" key="6">
    <source>
        <dbReference type="ARBA" id="ARBA00023277"/>
    </source>
</evidence>
<dbReference type="PANTHER" id="PTHR22298">
    <property type="entry name" value="ENDO-1,4-BETA-GLUCANASE"/>
    <property type="match status" value="1"/>
</dbReference>
<evidence type="ECO:0000256" key="2">
    <source>
        <dbReference type="ARBA" id="ARBA00007072"/>
    </source>
</evidence>
<dbReference type="GO" id="GO:0008810">
    <property type="term" value="F:cellulase activity"/>
    <property type="evidence" value="ECO:0007669"/>
    <property type="project" value="UniProtKB-EC"/>
</dbReference>
<dbReference type="Gene3D" id="1.50.10.10">
    <property type="match status" value="2"/>
</dbReference>
<dbReference type="AlphaFoldDB" id="A0ABD1NIT4"/>
<evidence type="ECO:0000256" key="5">
    <source>
        <dbReference type="ARBA" id="ARBA00023001"/>
    </source>
</evidence>
<dbReference type="InterPro" id="IPR001701">
    <property type="entry name" value="Glyco_hydro_9"/>
</dbReference>
<dbReference type="SUPFAM" id="SSF48208">
    <property type="entry name" value="Six-hairpin glycosidases"/>
    <property type="match status" value="1"/>
</dbReference>
<dbReference type="Pfam" id="PF00759">
    <property type="entry name" value="Glyco_hydro_9"/>
    <property type="match status" value="1"/>
</dbReference>
<comment type="caution">
    <text evidence="10">The sequence shown here is derived from an EMBL/GenBank/DDBJ whole genome shotgun (WGS) entry which is preliminary data.</text>
</comment>
<sequence length="181" mass="19911">MVTPLRSQVLWEKSEAITEARPLIQVNASCPRSDVAAETAAAMASTSLVFKKTYYNSTGYGDELLWAASWLYHATGDDSYLEFVTGQDLAKMEKTMLNGEAQPGSVEITSLLELSLVVLLARLSFFKAKDISKFYGSGLSSYRKTVEAVMCGLLPDSPTATKSRTDSNILLKCYKTVYLHI</sequence>
<feature type="domain" description="Glycoside hydrolase family 9" evidence="9">
    <location>
        <begin position="52"/>
        <end position="170"/>
    </location>
</feature>
<comment type="catalytic activity">
    <reaction evidence="1">
        <text>Endohydrolysis of (1-&gt;4)-beta-D-glucosidic linkages in cellulose, lichenin and cereal beta-D-glucans.</text>
        <dbReference type="EC" id="3.2.1.4"/>
    </reaction>
</comment>
<protein>
    <recommendedName>
        <fullName evidence="3">cellulase</fullName>
        <ecNumber evidence="3">3.2.1.4</ecNumber>
    </recommendedName>
</protein>
<evidence type="ECO:0000256" key="4">
    <source>
        <dbReference type="ARBA" id="ARBA00022801"/>
    </source>
</evidence>
<comment type="similarity">
    <text evidence="2">Belongs to the glycosyl hydrolase 9 (cellulase E) family.</text>
</comment>
<reference evidence="10 11" key="1">
    <citation type="submission" date="2024-08" db="EMBL/GenBank/DDBJ databases">
        <title>Insights into the chromosomal genome structure of Flemingia macrophylla.</title>
        <authorList>
            <person name="Ding Y."/>
            <person name="Zhao Y."/>
            <person name="Bi W."/>
            <person name="Wu M."/>
            <person name="Zhao G."/>
            <person name="Gong Y."/>
            <person name="Li W."/>
            <person name="Zhang P."/>
        </authorList>
    </citation>
    <scope>NUCLEOTIDE SEQUENCE [LARGE SCALE GENOMIC DNA]</scope>
    <source>
        <strain evidence="10">DYQJB</strain>
        <tissue evidence="10">Leaf</tissue>
    </source>
</reference>
<evidence type="ECO:0000256" key="3">
    <source>
        <dbReference type="ARBA" id="ARBA00012601"/>
    </source>
</evidence>
<accession>A0ABD1NIT4</accession>
<keyword evidence="8" id="KW-0624">Polysaccharide degradation</keyword>
<evidence type="ECO:0000256" key="1">
    <source>
        <dbReference type="ARBA" id="ARBA00000966"/>
    </source>
</evidence>
<gene>
    <name evidence="10" type="ORF">Fmac_001060</name>
</gene>
<keyword evidence="4" id="KW-0378">Hydrolase</keyword>
<name>A0ABD1NIT4_9FABA</name>
<evidence type="ECO:0000313" key="11">
    <source>
        <dbReference type="Proteomes" id="UP001603857"/>
    </source>
</evidence>